<evidence type="ECO:0000313" key="2">
    <source>
        <dbReference type="EMBL" id="SDE94930.1"/>
    </source>
</evidence>
<dbReference type="Gene3D" id="1.20.1290.10">
    <property type="entry name" value="AhpD-like"/>
    <property type="match status" value="1"/>
</dbReference>
<accession>A0A1G7H3C3</accession>
<gene>
    <name evidence="2" type="ORF">SAMN04488121_101289</name>
</gene>
<sequence length="152" mass="17207">MKQRINFYEKGQGALKTLFNIGAYIKKSSLEEGLIALVDFRVSQINSCAYCLDMHSKDARAHGETEQRLYSVSAWRETPYFTPRERAALAWAEAVTACVVPDEVYAQVKDHFTEEELVDLTLAISSINTWNRFNIAFPMPDAVGTYRVGQFG</sequence>
<keyword evidence="2" id="KW-0560">Oxidoreductase</keyword>
<reference evidence="3" key="1">
    <citation type="submission" date="2016-10" db="EMBL/GenBank/DDBJ databases">
        <authorList>
            <person name="Varghese N."/>
            <person name="Submissions S."/>
        </authorList>
    </citation>
    <scope>NUCLEOTIDE SEQUENCE [LARGE SCALE GENOMIC DNA]</scope>
    <source>
        <strain evidence="3">DSM 527</strain>
    </source>
</reference>
<name>A0A1G7H3C3_CHIFI</name>
<dbReference type="AlphaFoldDB" id="A0A1G7H3C3"/>
<dbReference type="PANTHER" id="PTHR34846:SF10">
    <property type="entry name" value="CYTOPLASMIC PROTEIN"/>
    <property type="match status" value="1"/>
</dbReference>
<proteinExistence type="predicted"/>
<dbReference type="GO" id="GO:0051920">
    <property type="term" value="F:peroxiredoxin activity"/>
    <property type="evidence" value="ECO:0007669"/>
    <property type="project" value="InterPro"/>
</dbReference>
<keyword evidence="2" id="KW-0575">Peroxidase</keyword>
<dbReference type="PANTHER" id="PTHR34846">
    <property type="entry name" value="4-CARBOXYMUCONOLACTONE DECARBOXYLASE FAMILY PROTEIN (AFU_ORTHOLOGUE AFUA_6G11590)"/>
    <property type="match status" value="1"/>
</dbReference>
<organism evidence="2 3">
    <name type="scientific">Chitinophaga filiformis</name>
    <name type="common">Myxococcus filiformis</name>
    <name type="synonym">Flexibacter filiformis</name>
    <dbReference type="NCBI Taxonomy" id="104663"/>
    <lineage>
        <taxon>Bacteria</taxon>
        <taxon>Pseudomonadati</taxon>
        <taxon>Bacteroidota</taxon>
        <taxon>Chitinophagia</taxon>
        <taxon>Chitinophagales</taxon>
        <taxon>Chitinophagaceae</taxon>
        <taxon>Chitinophaga</taxon>
    </lineage>
</organism>
<dbReference type="Pfam" id="PF02627">
    <property type="entry name" value="CMD"/>
    <property type="match status" value="1"/>
</dbReference>
<feature type="domain" description="Carboxymuconolactone decarboxylase-like" evidence="1">
    <location>
        <begin position="16"/>
        <end position="94"/>
    </location>
</feature>
<dbReference type="SUPFAM" id="SSF69118">
    <property type="entry name" value="AhpD-like"/>
    <property type="match status" value="1"/>
</dbReference>
<protein>
    <submittedName>
        <fullName evidence="2">Alkylhydroperoxidase AhpD family core domain-containing protein</fullName>
    </submittedName>
</protein>
<dbReference type="Proteomes" id="UP000199045">
    <property type="component" value="Unassembled WGS sequence"/>
</dbReference>
<dbReference type="STRING" id="104663.SAMN04488121_101289"/>
<dbReference type="NCBIfam" id="TIGR00778">
    <property type="entry name" value="ahpD_dom"/>
    <property type="match status" value="1"/>
</dbReference>
<dbReference type="InterPro" id="IPR003779">
    <property type="entry name" value="CMD-like"/>
</dbReference>
<dbReference type="EMBL" id="FNBN01000001">
    <property type="protein sequence ID" value="SDE94930.1"/>
    <property type="molecule type" value="Genomic_DNA"/>
</dbReference>
<evidence type="ECO:0000313" key="3">
    <source>
        <dbReference type="Proteomes" id="UP000199045"/>
    </source>
</evidence>
<dbReference type="RefSeq" id="WP_089828453.1">
    <property type="nucleotide sequence ID" value="NZ_FNBN01000001.1"/>
</dbReference>
<dbReference type="InterPro" id="IPR004675">
    <property type="entry name" value="AhpD_core"/>
</dbReference>
<dbReference type="OrthoDB" id="9801997at2"/>
<evidence type="ECO:0000259" key="1">
    <source>
        <dbReference type="Pfam" id="PF02627"/>
    </source>
</evidence>
<dbReference type="InterPro" id="IPR029032">
    <property type="entry name" value="AhpD-like"/>
</dbReference>